<feature type="compositionally biased region" description="Polar residues" evidence="4">
    <location>
        <begin position="83"/>
        <end position="99"/>
    </location>
</feature>
<dbReference type="PANTHER" id="PTHR10343:SF84">
    <property type="entry name" value="5'-AMP-ACTIVATED PROTEIN KINASE SUBUNIT BETA-1"/>
    <property type="match status" value="1"/>
</dbReference>
<dbReference type="Pfam" id="PF04739">
    <property type="entry name" value="AMPKBI"/>
    <property type="match status" value="1"/>
</dbReference>
<keyword evidence="7" id="KW-1185">Reference proteome</keyword>
<evidence type="ECO:0000256" key="2">
    <source>
        <dbReference type="ARBA" id="ARBA00010926"/>
    </source>
</evidence>
<dbReference type="InterPro" id="IPR050827">
    <property type="entry name" value="CRP1_MDG1_kinase"/>
</dbReference>
<comment type="subcellular location">
    <subcellularLocation>
        <location evidence="1">Cytoplasm</location>
    </subcellularLocation>
</comment>
<feature type="compositionally biased region" description="Pro residues" evidence="4">
    <location>
        <begin position="106"/>
        <end position="115"/>
    </location>
</feature>
<accession>A0AA40F778</accession>
<dbReference type="SUPFAM" id="SSF160219">
    <property type="entry name" value="AMPKBI-like"/>
    <property type="match status" value="1"/>
</dbReference>
<evidence type="ECO:0000313" key="6">
    <source>
        <dbReference type="EMBL" id="KAK0752076.1"/>
    </source>
</evidence>
<name>A0AA40F778_9PEZI</name>
<dbReference type="Proteomes" id="UP001172155">
    <property type="component" value="Unassembled WGS sequence"/>
</dbReference>
<dbReference type="AlphaFoldDB" id="A0AA40F778"/>
<dbReference type="FunFam" id="2.60.40.10:FF:000562">
    <property type="entry name" value="Snf1 kinase complex beta-subunit Gal83"/>
    <property type="match status" value="1"/>
</dbReference>
<feature type="compositionally biased region" description="Polar residues" evidence="4">
    <location>
        <begin position="1"/>
        <end position="11"/>
    </location>
</feature>
<feature type="domain" description="Association with the SNF1 complex (ASC)" evidence="5">
    <location>
        <begin position="368"/>
        <end position="476"/>
    </location>
</feature>
<dbReference type="InterPro" id="IPR013783">
    <property type="entry name" value="Ig-like_fold"/>
</dbReference>
<keyword evidence="3" id="KW-0963">Cytoplasm</keyword>
<organism evidence="6 7">
    <name type="scientific">Schizothecium vesticola</name>
    <dbReference type="NCBI Taxonomy" id="314040"/>
    <lineage>
        <taxon>Eukaryota</taxon>
        <taxon>Fungi</taxon>
        <taxon>Dikarya</taxon>
        <taxon>Ascomycota</taxon>
        <taxon>Pezizomycotina</taxon>
        <taxon>Sordariomycetes</taxon>
        <taxon>Sordariomycetidae</taxon>
        <taxon>Sordariales</taxon>
        <taxon>Schizotheciaceae</taxon>
        <taxon>Schizothecium</taxon>
    </lineage>
</organism>
<dbReference type="CDD" id="cd02859">
    <property type="entry name" value="E_set_AMPKbeta_like_N"/>
    <property type="match status" value="1"/>
</dbReference>
<evidence type="ECO:0000313" key="7">
    <source>
        <dbReference type="Proteomes" id="UP001172155"/>
    </source>
</evidence>
<sequence length="478" mass="51766">MGNSPSTNRPGQPSPGPHSVNQHDPPNRPARRDNNRHPMPVHSRAAAPPEPSLHQAQGTAVQPLPNNNRPKSLPPRAIPAQDNFPSSSMTAPNSVSSSRPLDVRPPRPLASPEPSKPVAVPYQGCHQPPSSRSPEASFGHDITPGALSSLQDLSYLTRPPRLPLPIEEEVHTPGSPIVSPTELGEAIDDVQGLDHNIVARDGVEVEEDDPERLDRPPSSLSESSVDDDEEVDELLVDKSLPKVPTRLEWLRGGDKVYVTGTIFSWNRKTRLRPVEGRPGVLAATIDISPGTHHVRFLVDGQMQTSPDLPTTVDFGNNLVNYIEVSPDDVLSEEPEASGAAAASDSHAVDPSKPPQSEVEAANETRYRTVLPMGDFAREIPKYLLDLDAPEETQTYQNAIAAIEQLPPPPSLPGFLGKPVLNLTTPLVKDDNSVLTMPNHTMLNHLATSSIKNNILAVSATTRYKSKYVTTIMYKPSSS</sequence>
<dbReference type="Gene3D" id="6.20.250.60">
    <property type="match status" value="1"/>
</dbReference>
<feature type="region of interest" description="Disordered" evidence="4">
    <location>
        <begin position="329"/>
        <end position="362"/>
    </location>
</feature>
<dbReference type="GO" id="GO:0019901">
    <property type="term" value="F:protein kinase binding"/>
    <property type="evidence" value="ECO:0007669"/>
    <property type="project" value="TreeGrafter"/>
</dbReference>
<dbReference type="EMBL" id="JAUKUD010000002">
    <property type="protein sequence ID" value="KAK0752076.1"/>
    <property type="molecule type" value="Genomic_DNA"/>
</dbReference>
<dbReference type="Gene3D" id="2.60.40.10">
    <property type="entry name" value="Immunoglobulins"/>
    <property type="match status" value="1"/>
</dbReference>
<proteinExistence type="inferred from homology"/>
<dbReference type="InterPro" id="IPR006828">
    <property type="entry name" value="ASC_dom"/>
</dbReference>
<comment type="caution">
    <text evidence="6">The sequence shown here is derived from an EMBL/GenBank/DDBJ whole genome shotgun (WGS) entry which is preliminary data.</text>
</comment>
<gene>
    <name evidence="6" type="ORF">B0T18DRAFT_404036</name>
</gene>
<feature type="compositionally biased region" description="Low complexity" evidence="4">
    <location>
        <begin position="336"/>
        <end position="345"/>
    </location>
</feature>
<dbReference type="GO" id="GO:0007165">
    <property type="term" value="P:signal transduction"/>
    <property type="evidence" value="ECO:0007669"/>
    <property type="project" value="UniProtKB-ARBA"/>
</dbReference>
<feature type="region of interest" description="Disordered" evidence="4">
    <location>
        <begin position="1"/>
        <end position="160"/>
    </location>
</feature>
<evidence type="ECO:0000256" key="4">
    <source>
        <dbReference type="SAM" id="MobiDB-lite"/>
    </source>
</evidence>
<evidence type="ECO:0000259" key="5">
    <source>
        <dbReference type="SMART" id="SM01010"/>
    </source>
</evidence>
<feature type="compositionally biased region" description="Polar residues" evidence="4">
    <location>
        <begin position="54"/>
        <end position="70"/>
    </location>
</feature>
<protein>
    <recommendedName>
        <fullName evidence="5">Association with the SNF1 complex (ASC) domain-containing protein</fullName>
    </recommendedName>
</protein>
<reference evidence="6" key="1">
    <citation type="submission" date="2023-06" db="EMBL/GenBank/DDBJ databases">
        <title>Genome-scale phylogeny and comparative genomics of the fungal order Sordariales.</title>
        <authorList>
            <consortium name="Lawrence Berkeley National Laboratory"/>
            <person name="Hensen N."/>
            <person name="Bonometti L."/>
            <person name="Westerberg I."/>
            <person name="Brannstrom I.O."/>
            <person name="Guillou S."/>
            <person name="Cros-Aarteil S."/>
            <person name="Calhoun S."/>
            <person name="Haridas S."/>
            <person name="Kuo A."/>
            <person name="Mondo S."/>
            <person name="Pangilinan J."/>
            <person name="Riley R."/>
            <person name="LaButti K."/>
            <person name="Andreopoulos B."/>
            <person name="Lipzen A."/>
            <person name="Chen C."/>
            <person name="Yanf M."/>
            <person name="Daum C."/>
            <person name="Ng V."/>
            <person name="Clum A."/>
            <person name="Steindorff A."/>
            <person name="Ohm R."/>
            <person name="Martin F."/>
            <person name="Silar P."/>
            <person name="Natvig D."/>
            <person name="Lalanne C."/>
            <person name="Gautier V."/>
            <person name="Ament-velasquez S.L."/>
            <person name="Kruys A."/>
            <person name="Hutchinson M.I."/>
            <person name="Powell A.J."/>
            <person name="Barry K."/>
            <person name="Miller A.N."/>
            <person name="Grigoriev I.V."/>
            <person name="Debuchy R."/>
            <person name="Gladieux P."/>
            <person name="Thoren M.H."/>
            <person name="Johannesson H."/>
        </authorList>
    </citation>
    <scope>NUCLEOTIDE SEQUENCE</scope>
    <source>
        <strain evidence="6">SMH3187-1</strain>
    </source>
</reference>
<dbReference type="GO" id="GO:0005634">
    <property type="term" value="C:nucleus"/>
    <property type="evidence" value="ECO:0007669"/>
    <property type="project" value="TreeGrafter"/>
</dbReference>
<dbReference type="Pfam" id="PF16561">
    <property type="entry name" value="AMPK1_CBM"/>
    <property type="match status" value="1"/>
</dbReference>
<feature type="compositionally biased region" description="Acidic residues" evidence="4">
    <location>
        <begin position="224"/>
        <end position="233"/>
    </location>
</feature>
<dbReference type="GO" id="GO:0005737">
    <property type="term" value="C:cytoplasm"/>
    <property type="evidence" value="ECO:0007669"/>
    <property type="project" value="UniProtKB-SubCell"/>
</dbReference>
<dbReference type="SMART" id="SM01010">
    <property type="entry name" value="AMPKBI"/>
    <property type="match status" value="1"/>
</dbReference>
<evidence type="ECO:0000256" key="3">
    <source>
        <dbReference type="ARBA" id="ARBA00022490"/>
    </source>
</evidence>
<dbReference type="GO" id="GO:0031588">
    <property type="term" value="C:nucleotide-activated protein kinase complex"/>
    <property type="evidence" value="ECO:0007669"/>
    <property type="project" value="TreeGrafter"/>
</dbReference>
<dbReference type="SUPFAM" id="SSF81296">
    <property type="entry name" value="E set domains"/>
    <property type="match status" value="1"/>
</dbReference>
<evidence type="ECO:0000256" key="1">
    <source>
        <dbReference type="ARBA" id="ARBA00004496"/>
    </source>
</evidence>
<dbReference type="InterPro" id="IPR032640">
    <property type="entry name" value="AMPK1_CBM"/>
</dbReference>
<dbReference type="PANTHER" id="PTHR10343">
    <property type="entry name" value="5'-AMP-ACTIVATED PROTEIN KINASE , BETA SUBUNIT"/>
    <property type="match status" value="1"/>
</dbReference>
<feature type="region of interest" description="Disordered" evidence="4">
    <location>
        <begin position="201"/>
        <end position="233"/>
    </location>
</feature>
<dbReference type="InterPro" id="IPR037256">
    <property type="entry name" value="ASC_dom_sf"/>
</dbReference>
<comment type="similarity">
    <text evidence="2">Belongs to the 5'-AMP-activated protein kinase beta subunit family.</text>
</comment>
<dbReference type="InterPro" id="IPR014756">
    <property type="entry name" value="Ig_E-set"/>
</dbReference>